<reference evidence="5" key="2">
    <citation type="submission" date="2020-12" db="UniProtKB">
        <authorList>
            <consortium name="WormBaseParasite"/>
        </authorList>
    </citation>
    <scope>IDENTIFICATION</scope>
</reference>
<accession>A0A090LQB0</accession>
<dbReference type="GeneID" id="36382748"/>
<evidence type="ECO:0000313" key="4">
    <source>
        <dbReference type="Proteomes" id="UP000035682"/>
    </source>
</evidence>
<dbReference type="Pfam" id="PF24515">
    <property type="entry name" value="ARM_KNTC1_3rd"/>
    <property type="match status" value="1"/>
</dbReference>
<evidence type="ECO:0000313" key="6">
    <source>
        <dbReference type="WormBase" id="SRAE_2000500400"/>
    </source>
</evidence>
<feature type="domain" description="KNTC1 first ARM-repeats" evidence="2">
    <location>
        <begin position="377"/>
        <end position="614"/>
    </location>
</feature>
<protein>
    <submittedName>
        <fullName evidence="5">RZZ complex subunit KNTC1/ROD C-terminal domain-containing protein</fullName>
    </submittedName>
</protein>
<dbReference type="GO" id="GO:0000070">
    <property type="term" value="P:mitotic sister chromatid segregation"/>
    <property type="evidence" value="ECO:0007669"/>
    <property type="project" value="TreeGrafter"/>
</dbReference>
<dbReference type="GO" id="GO:1903394">
    <property type="term" value="P:protein localization to kinetochore involved in kinetochore assembly"/>
    <property type="evidence" value="ECO:0007669"/>
    <property type="project" value="TreeGrafter"/>
</dbReference>
<organism evidence="3">
    <name type="scientific">Strongyloides ratti</name>
    <name type="common">Parasitic roundworm</name>
    <dbReference type="NCBI Taxonomy" id="34506"/>
    <lineage>
        <taxon>Eukaryota</taxon>
        <taxon>Metazoa</taxon>
        <taxon>Ecdysozoa</taxon>
        <taxon>Nematoda</taxon>
        <taxon>Chromadorea</taxon>
        <taxon>Rhabditida</taxon>
        <taxon>Tylenchina</taxon>
        <taxon>Panagrolaimomorpha</taxon>
        <taxon>Strongyloidoidea</taxon>
        <taxon>Strongyloididae</taxon>
        <taxon>Strongyloides</taxon>
    </lineage>
</organism>
<evidence type="ECO:0000313" key="5">
    <source>
        <dbReference type="WBParaSite" id="SRAE_2000500400.1"/>
    </source>
</evidence>
<dbReference type="GO" id="GO:0031267">
    <property type="term" value="F:small GTPase binding"/>
    <property type="evidence" value="ECO:0007669"/>
    <property type="project" value="TreeGrafter"/>
</dbReference>
<dbReference type="InterPro" id="IPR055403">
    <property type="entry name" value="ARM_KNTC1_1st"/>
</dbReference>
<dbReference type="Proteomes" id="UP000035682">
    <property type="component" value="Unplaced"/>
</dbReference>
<evidence type="ECO:0000259" key="1">
    <source>
        <dbReference type="Pfam" id="PF24515"/>
    </source>
</evidence>
<dbReference type="Pfam" id="PF24520">
    <property type="entry name" value="ARM_KNTC1_1st"/>
    <property type="match status" value="1"/>
</dbReference>
<dbReference type="GO" id="GO:0007094">
    <property type="term" value="P:mitotic spindle assembly checkpoint signaling"/>
    <property type="evidence" value="ECO:0007669"/>
    <property type="project" value="TreeGrafter"/>
</dbReference>
<dbReference type="InterPro" id="IPR052802">
    <property type="entry name" value="KNTC1"/>
</dbReference>
<dbReference type="WBParaSite" id="SRAE_2000500400.1">
    <property type="protein sequence ID" value="SRAE_2000500400.1"/>
    <property type="gene ID" value="WBGene00265255"/>
</dbReference>
<dbReference type="InterPro" id="IPR055405">
    <property type="entry name" value="ARM_KNTC1_3rd"/>
</dbReference>
<dbReference type="GO" id="GO:0005828">
    <property type="term" value="C:kinetochore microtubule"/>
    <property type="evidence" value="ECO:0007669"/>
    <property type="project" value="TreeGrafter"/>
</dbReference>
<keyword evidence="4" id="KW-1185">Reference proteome</keyword>
<dbReference type="CTD" id="36382748"/>
<dbReference type="PANTHER" id="PTHR15688">
    <property type="entry name" value="KINETOCHORE-ASSOCIATED PROTEIN 1"/>
    <property type="match status" value="1"/>
</dbReference>
<dbReference type="OrthoDB" id="5868545at2759"/>
<sequence length="2070" mass="237617">MVTIGVEIDIEDNDISEGLTKGDEGLSSTSLFGVNQLASLRCFDYEKKTVDNTFVWSNSSKNLVVSVGDNISGFKIGEKVTKVFSNKLPVDYLKAVSNLPSSHIIVGVTFDNKIIFYDGVKESFAELSLMVPVLTNPIIYCHRWKDQTYIIICGKGSEKTVWITLSEHVSFYEKADDLTEAINEGSRSGISDHSLSDSVVVFSPENNLLYAFTRTPEGFNRYYRMTNEGIFVHREAYSVKGYLSVTMTPFFAFALSTDGFLDIFELKMLVLCKQILLVSENTKECEIICDMQVTATSKTCSLEGLYMLVSVLVGKKHQLQIRSVQTNEIVCSIDCSDNSSFLRWDPILNLMAFVEMSGGQLTLKTITEATPDLKIEKLVSMKKFKEALDLAKKFAVSFDPIYKAQASDLLEKLRSGGYENEDIDILYNILKKIKNQDAFCDLCLEGIISLNMFDVVKKLLDLALDTKTKNRYIVEQFNTISEQFTTARMIFSFEEFTEKWLSIVAQRTPMYSLMADAVQDGNYKRADIIWNRYILKSEFNKNITKECTTRMIQIFSYHALDKNIRSDLLKFMENNFIPYALMKLGGEIGCMYAETLIQVIVDLEDEEDENYPLVAYNISLSLERISKLLKERVLTPGEKCLFVNIRTDMGYDSFCQSDILGRLNKLKENLLKLVNLKERYNLTFEYEKFVGLSEEDIGVHIVEKMLIKEDESEHIYTEIFKPYCDEFVLDFKSLICDFVQKWSAQQIAFTGDIQGGLSKNKIGSICKLIGRIDDPVLQIKALQHLADAVPFNWPKELTQSVYTILTDNTIAKDIKSDLTDRCKLAEICHIIKIYKDVPYEIEEIIKYRNEFEYLIQSISLNGSSVNTETLANDVFKLYKLRHSYCKLPGTFVANYNYIYVQLWIPYLTQWRFSGFEKKEPMQWLFNLPNNEAQISVAKYSVDYILDIYKRGRQNLKSPDEIIYYLKTLSIVKSFILNYLSKIEKYRLTLDKLLAIESLYSRFKILKSPTFFLETPKESSNFISEMVSTYGIENWENMLEIINITKMDSILAYNYLLNACVESGKINQAASILFTISLKKYLLNPKMISMIRIVLDNIFLRLHEASNERSFNLTNFVNMIMLALKVFIAQGDGMDTFNFNDILAFSKYHKFLSIVKDMVDSTDVLQNDTVEVMDTSEITVKDIINWDIHPLAHLQKTNKLKYYITLNPRSKPFTKNYLQLPMNGEYNIESLLSLAASLLTVVKDDNDYVEENEMKIKNYIDGWKNNFNQLLMDGQFFDVFNLLEIYNTLPISKKGDIRVSEIVKHSAVGLLEKILLLPDCDLELGLGVINSVSEKHVHSILQEIRNCLKTNANPRVHINLCELVASVYHKLSQIGLIEMLTKRYDECLWKRKLSKFGFNYSSKMTLNEVISSLVRCNVPHDIAHEYCIYNNIDLNSFRLQCALHSSLYSSELLDMNDNLRYIEQLKRTSALLSIVIITEEHVPFIQDAIMKMSPYNHEGLLLLIDKALQFIKDEGIPDNFKHLLYDWKIVIDFVMSYGKRNAEILPNECNWLSLHKSSIGNGTSSATSFVSVESNQSVGEISMIEFEVMEEKREAARKRMPQCAIQRLPFHLLCSTNEDEVKQYVCPIVFNEVNIHNAYRWVGIIVNTESVLRLSQSECIFTAINKRIKYAEENNIFVGDVDRDWIMSAIDAVDVSKEITSTVAELLEGDKKEEILKYEKELSKRIIKYSVEKILSDDGLLDQETKAHLNSSNISEMIRFIYSNLIDWNNYQDRTSKMKACKLIADITDLNLSSLHSTIIDSLLIQETMIQVGDPDATLNMSEEVVPINQGIDNRLECDILDDDANVSKIVNILRTEDYSNMIKKMFSILNKDPKVLPGGITTLIKVILCICRMYPRNGEKNDSFKAKKPQILVVLKGAYYYHMLSNINVNCKMVDLMSEVHSTEKDFVVVNIIRDYLKKSPEYSVYMKTYIPRMIMGRQFSMAKSILNDSNGPITSDHMGSNILQFVLKTIEGILKQNFSNTDIAEDMLRFIIKYSISFGYSRPPRETGLFHGNHEMSKIVQCILNPTGV</sequence>
<dbReference type="PANTHER" id="PTHR15688:SF1">
    <property type="entry name" value="KINETOCHORE-ASSOCIATED PROTEIN 1"/>
    <property type="match status" value="1"/>
</dbReference>
<feature type="domain" description="KNTC1 third ARM-repeats" evidence="1">
    <location>
        <begin position="1305"/>
        <end position="1501"/>
    </location>
</feature>
<dbReference type="SUPFAM" id="SSF82171">
    <property type="entry name" value="DPP6 N-terminal domain-like"/>
    <property type="match status" value="1"/>
</dbReference>
<reference evidence="3 4" key="1">
    <citation type="submission" date="2014-09" db="EMBL/GenBank/DDBJ databases">
        <authorList>
            <person name="Martin A.A."/>
        </authorList>
    </citation>
    <scope>NUCLEOTIDE SEQUENCE</scope>
    <source>
        <strain evidence="4">ED321</strain>
        <strain evidence="3">ED321 Heterogonic</strain>
    </source>
</reference>
<dbReference type="GO" id="GO:0005737">
    <property type="term" value="C:cytoplasm"/>
    <property type="evidence" value="ECO:0007669"/>
    <property type="project" value="TreeGrafter"/>
</dbReference>
<dbReference type="eggNOG" id="KOG4256">
    <property type="taxonomic scope" value="Eukaryota"/>
</dbReference>
<dbReference type="EMBL" id="LN609529">
    <property type="protein sequence ID" value="CEF70371.1"/>
    <property type="molecule type" value="Genomic_DNA"/>
</dbReference>
<name>A0A090LQB0_STRRB</name>
<gene>
    <name evidence="3 5 6" type="ORF">SRAE_2000500400</name>
</gene>
<evidence type="ECO:0000259" key="2">
    <source>
        <dbReference type="Pfam" id="PF24520"/>
    </source>
</evidence>
<dbReference type="STRING" id="34506.A0A090LQB0"/>
<dbReference type="RefSeq" id="XP_024509568.1">
    <property type="nucleotide sequence ID" value="XM_024643959.1"/>
</dbReference>
<dbReference type="WormBase" id="SRAE_2000500400">
    <property type="protein sequence ID" value="SRP10347"/>
    <property type="gene ID" value="WBGene00265255"/>
</dbReference>
<evidence type="ECO:0000313" key="3">
    <source>
        <dbReference type="EMBL" id="CEF70371.1"/>
    </source>
</evidence>
<proteinExistence type="predicted"/>
<dbReference type="GO" id="GO:1990423">
    <property type="term" value="C:RZZ complex"/>
    <property type="evidence" value="ECO:0007669"/>
    <property type="project" value="TreeGrafter"/>
</dbReference>